<feature type="transmembrane region" description="Helical" evidence="2">
    <location>
        <begin position="50"/>
        <end position="67"/>
    </location>
</feature>
<keyword evidence="2" id="KW-1133">Transmembrane helix</keyword>
<feature type="transmembrane region" description="Helical" evidence="2">
    <location>
        <begin position="101"/>
        <end position="118"/>
    </location>
</feature>
<organism evidence="3 4">
    <name type="scientific">Pseudonocardia humida</name>
    <dbReference type="NCBI Taxonomy" id="2800819"/>
    <lineage>
        <taxon>Bacteria</taxon>
        <taxon>Bacillati</taxon>
        <taxon>Actinomycetota</taxon>
        <taxon>Actinomycetes</taxon>
        <taxon>Pseudonocardiales</taxon>
        <taxon>Pseudonocardiaceae</taxon>
        <taxon>Pseudonocardia</taxon>
    </lineage>
</organism>
<dbReference type="EMBL" id="JAGSOV010000021">
    <property type="protein sequence ID" value="MCO1655394.1"/>
    <property type="molecule type" value="Genomic_DNA"/>
</dbReference>
<feature type="transmembrane region" description="Helical" evidence="2">
    <location>
        <begin position="138"/>
        <end position="158"/>
    </location>
</feature>
<dbReference type="RefSeq" id="WP_252437189.1">
    <property type="nucleotide sequence ID" value="NZ_JAGSOV010000021.1"/>
</dbReference>
<accession>A0ABT0ZXL5</accession>
<name>A0ABT0ZXL5_9PSEU</name>
<keyword evidence="2" id="KW-0812">Transmembrane</keyword>
<evidence type="ECO:0000313" key="3">
    <source>
        <dbReference type="EMBL" id="MCO1655394.1"/>
    </source>
</evidence>
<feature type="compositionally biased region" description="Pro residues" evidence="1">
    <location>
        <begin position="1"/>
        <end position="38"/>
    </location>
</feature>
<proteinExistence type="predicted"/>
<comment type="caution">
    <text evidence="3">The sequence shown here is derived from an EMBL/GenBank/DDBJ whole genome shotgun (WGS) entry which is preliminary data.</text>
</comment>
<sequence length="300" mass="31191">MEPRPADPPPRPPAVRPDGPPPAPVHPSGGPPPAPAPGPRFSWKRFTRSPRGAAGLVIAAAALLLWPFSGWSWIPWLAGVGVMVLLRLLRLDKLLRNWDLHLAGLVVVAGLMLSTGPWDWALAASIGVLLAGLAQLPWWRLAAVGAVMCLASGIGFAVTRVQEQQVQAQEAAIENQIGKANQGARNVDAVLPTILSRIAANSPGAICDNLLGDGALAPFAASVGQPDCPAAVAELASQVTDRNRYNRADAPKIRSAGSGAEVDACAMTWGSGAPPGPQLGRLSITEIAPGRFVVSAFRAC</sequence>
<evidence type="ECO:0000256" key="1">
    <source>
        <dbReference type="SAM" id="MobiDB-lite"/>
    </source>
</evidence>
<protein>
    <submittedName>
        <fullName evidence="3">Uncharacterized protein</fullName>
    </submittedName>
</protein>
<dbReference type="Proteomes" id="UP001165283">
    <property type="component" value="Unassembled WGS sequence"/>
</dbReference>
<reference evidence="3" key="1">
    <citation type="submission" date="2021-04" db="EMBL/GenBank/DDBJ databases">
        <title>Pseudonocardia sp. nov., isolated from sandy soil of mangrove forest.</title>
        <authorList>
            <person name="Zan Z."/>
            <person name="Huang R."/>
            <person name="Liu W."/>
        </authorList>
    </citation>
    <scope>NUCLEOTIDE SEQUENCE</scope>
    <source>
        <strain evidence="3">S2-4</strain>
    </source>
</reference>
<keyword evidence="2" id="KW-0472">Membrane</keyword>
<gene>
    <name evidence="3" type="ORF">KDL28_10050</name>
</gene>
<keyword evidence="4" id="KW-1185">Reference proteome</keyword>
<feature type="region of interest" description="Disordered" evidence="1">
    <location>
        <begin position="1"/>
        <end position="41"/>
    </location>
</feature>
<evidence type="ECO:0000256" key="2">
    <source>
        <dbReference type="SAM" id="Phobius"/>
    </source>
</evidence>
<evidence type="ECO:0000313" key="4">
    <source>
        <dbReference type="Proteomes" id="UP001165283"/>
    </source>
</evidence>
<feature type="transmembrane region" description="Helical" evidence="2">
    <location>
        <begin position="73"/>
        <end position="89"/>
    </location>
</feature>